<dbReference type="PANTHER" id="PTHR45753:SF3">
    <property type="entry name" value="ORNITHINE TRANSCARBAMYLASE, MITOCHONDRIAL"/>
    <property type="match status" value="1"/>
</dbReference>
<dbReference type="PRINTS" id="PR00100">
    <property type="entry name" value="AOTCASE"/>
</dbReference>
<evidence type="ECO:0000313" key="8">
    <source>
        <dbReference type="EMBL" id="HEF87472.1"/>
    </source>
</evidence>
<organism evidence="8">
    <name type="scientific">Thermosphaera aggregans</name>
    <dbReference type="NCBI Taxonomy" id="54254"/>
    <lineage>
        <taxon>Archaea</taxon>
        <taxon>Thermoproteota</taxon>
        <taxon>Thermoprotei</taxon>
        <taxon>Desulfurococcales</taxon>
        <taxon>Desulfurococcaceae</taxon>
        <taxon>Thermosphaera</taxon>
    </lineage>
</organism>
<evidence type="ECO:0000256" key="2">
    <source>
        <dbReference type="ARBA" id="ARBA00013007"/>
    </source>
</evidence>
<dbReference type="EMBL" id="DSJT01000023">
    <property type="protein sequence ID" value="HEF87472.1"/>
    <property type="molecule type" value="Genomic_DNA"/>
</dbReference>
<feature type="binding site" evidence="5">
    <location>
        <position position="233"/>
    </location>
    <ligand>
        <name>L-ornithine</name>
        <dbReference type="ChEBI" id="CHEBI:46911"/>
    </ligand>
</feature>
<dbReference type="GO" id="GO:0042450">
    <property type="term" value="P:L-arginine biosynthetic process via ornithine"/>
    <property type="evidence" value="ECO:0007669"/>
    <property type="project" value="UniProtKB-UniRule"/>
</dbReference>
<dbReference type="GO" id="GO:0004585">
    <property type="term" value="F:ornithine carbamoyltransferase activity"/>
    <property type="evidence" value="ECO:0007669"/>
    <property type="project" value="UniProtKB-UniRule"/>
</dbReference>
<feature type="binding site" evidence="5">
    <location>
        <begin position="273"/>
        <end position="274"/>
    </location>
    <ligand>
        <name>carbamoyl phosphate</name>
        <dbReference type="ChEBI" id="CHEBI:58228"/>
    </ligand>
</feature>
<feature type="binding site" evidence="5">
    <location>
        <position position="85"/>
    </location>
    <ligand>
        <name>carbamoyl phosphate</name>
        <dbReference type="ChEBI" id="CHEBI:58228"/>
    </ligand>
</feature>
<feature type="binding site" evidence="5">
    <location>
        <position position="109"/>
    </location>
    <ligand>
        <name>carbamoyl phosphate</name>
        <dbReference type="ChEBI" id="CHEBI:58228"/>
    </ligand>
</feature>
<dbReference type="PROSITE" id="PS00097">
    <property type="entry name" value="CARBAMOYLTRANSFERASE"/>
    <property type="match status" value="1"/>
</dbReference>
<feature type="binding site" evidence="5">
    <location>
        <begin position="136"/>
        <end position="139"/>
    </location>
    <ligand>
        <name>carbamoyl phosphate</name>
        <dbReference type="ChEBI" id="CHEBI:58228"/>
    </ligand>
</feature>
<dbReference type="InterPro" id="IPR006132">
    <property type="entry name" value="Asp/Orn_carbamoyltranf_P-bd"/>
</dbReference>
<sequence>MVSSLKGRDFLTLTEYTREELWFMLETAMQLKQRFLSGERVIPVLHGRHLAMIFEKPSTRTRLSFETAMKELGGDAIYLSSNELQLARGETIEDTARVLSRYVDGIMARVYEHYKIEKLAEYASVPVINGLSDLHHPAQALSDVLTIIEKKGRDISRLKIVFVGDGGDNVLHSLMLAVGILGGKVIIASPKGYEPHPSVVKLFNEHAAPNGGSYEILRDPYQAVENADVVYTDVWVSMGQDKERERRIRDLEPYRVTVDLMSRAKSDAIFMHCLPAHRGEEVVNEVIDGKWSVVWDQAENRKHAQKAILALLIP</sequence>
<dbReference type="GO" id="GO:0016597">
    <property type="term" value="F:amino acid binding"/>
    <property type="evidence" value="ECO:0007669"/>
    <property type="project" value="InterPro"/>
</dbReference>
<keyword evidence="5" id="KW-0963">Cytoplasm</keyword>
<comment type="similarity">
    <text evidence="1 5">Belongs to the aspartate/ornithine carbamoyltransferase superfamily. OTCase family.</text>
</comment>
<gene>
    <name evidence="8" type="primary">argF</name>
    <name evidence="8" type="ORF">ENP55_04140</name>
</gene>
<dbReference type="GO" id="GO:0019240">
    <property type="term" value="P:citrulline biosynthetic process"/>
    <property type="evidence" value="ECO:0007669"/>
    <property type="project" value="TreeGrafter"/>
</dbReference>
<evidence type="ECO:0000256" key="5">
    <source>
        <dbReference type="HAMAP-Rule" id="MF_01109"/>
    </source>
</evidence>
<evidence type="ECO:0000256" key="1">
    <source>
        <dbReference type="ARBA" id="ARBA00007805"/>
    </source>
</evidence>
<dbReference type="NCBIfam" id="NF001986">
    <property type="entry name" value="PRK00779.1"/>
    <property type="match status" value="1"/>
</dbReference>
<dbReference type="GO" id="GO:0005737">
    <property type="term" value="C:cytoplasm"/>
    <property type="evidence" value="ECO:0007669"/>
    <property type="project" value="UniProtKB-SubCell"/>
</dbReference>
<keyword evidence="3 5" id="KW-0808">Transferase</keyword>
<comment type="caution">
    <text evidence="8">The sequence shown here is derived from an EMBL/GenBank/DDBJ whole genome shotgun (WGS) entry which is preliminary data.</text>
</comment>
<feature type="binding site" evidence="5">
    <location>
        <position position="169"/>
    </location>
    <ligand>
        <name>L-ornithine</name>
        <dbReference type="ChEBI" id="CHEBI:46911"/>
    </ligand>
</feature>
<feature type="binding site" evidence="5">
    <location>
        <begin position="237"/>
        <end position="238"/>
    </location>
    <ligand>
        <name>L-ornithine</name>
        <dbReference type="ChEBI" id="CHEBI:46911"/>
    </ligand>
</feature>
<evidence type="ECO:0000259" key="7">
    <source>
        <dbReference type="Pfam" id="PF02729"/>
    </source>
</evidence>
<proteinExistence type="inferred from homology"/>
<dbReference type="InterPro" id="IPR024904">
    <property type="entry name" value="OTCase_ArgI"/>
</dbReference>
<dbReference type="HAMAP" id="MF_01109">
    <property type="entry name" value="OTCase"/>
    <property type="match status" value="1"/>
</dbReference>
<dbReference type="Gene3D" id="3.40.50.1370">
    <property type="entry name" value="Aspartate/ornithine carbamoyltransferase"/>
    <property type="match status" value="2"/>
</dbReference>
<dbReference type="EC" id="2.1.3.3" evidence="2 5"/>
<dbReference type="NCBIfam" id="TIGR00658">
    <property type="entry name" value="orni_carb_tr"/>
    <property type="match status" value="1"/>
</dbReference>
<dbReference type="Pfam" id="PF00185">
    <property type="entry name" value="OTCace"/>
    <property type="match status" value="1"/>
</dbReference>
<dbReference type="InterPro" id="IPR006130">
    <property type="entry name" value="Asp/Orn_carbamoylTrfase"/>
</dbReference>
<evidence type="ECO:0000256" key="3">
    <source>
        <dbReference type="ARBA" id="ARBA00022679"/>
    </source>
</evidence>
<dbReference type="PRINTS" id="PR00102">
    <property type="entry name" value="OTCASE"/>
</dbReference>
<evidence type="ECO:0000259" key="6">
    <source>
        <dbReference type="Pfam" id="PF00185"/>
    </source>
</evidence>
<feature type="binding site" evidence="5">
    <location>
        <position position="301"/>
    </location>
    <ligand>
        <name>carbamoyl phosphate</name>
        <dbReference type="ChEBI" id="CHEBI:58228"/>
    </ligand>
</feature>
<feature type="domain" description="Aspartate/ornithine carbamoyltransferase carbamoyl-P binding" evidence="7">
    <location>
        <begin position="8"/>
        <end position="149"/>
    </location>
</feature>
<name>A0A7C2BKJ8_9CREN</name>
<dbReference type="InterPro" id="IPR006131">
    <property type="entry name" value="Asp_carbamoyltransf_Asp/Orn-bd"/>
</dbReference>
<dbReference type="InterPro" id="IPR002292">
    <property type="entry name" value="Orn/put_carbamltrans"/>
</dbReference>
<feature type="domain" description="Aspartate/ornithine carbamoyltransferase Asp/Orn-binding" evidence="6">
    <location>
        <begin position="158"/>
        <end position="312"/>
    </location>
</feature>
<dbReference type="FunFam" id="3.40.50.1370:FF:000008">
    <property type="entry name" value="Ornithine carbamoyltransferase"/>
    <property type="match status" value="1"/>
</dbReference>
<comment type="catalytic activity">
    <reaction evidence="4 5">
        <text>carbamoyl phosphate + L-ornithine = L-citrulline + phosphate + H(+)</text>
        <dbReference type="Rhea" id="RHEA:19513"/>
        <dbReference type="ChEBI" id="CHEBI:15378"/>
        <dbReference type="ChEBI" id="CHEBI:43474"/>
        <dbReference type="ChEBI" id="CHEBI:46911"/>
        <dbReference type="ChEBI" id="CHEBI:57743"/>
        <dbReference type="ChEBI" id="CHEBI:58228"/>
        <dbReference type="EC" id="2.1.3.3"/>
    </reaction>
</comment>
<dbReference type="SUPFAM" id="SSF53671">
    <property type="entry name" value="Aspartate/ornithine carbamoyltransferase"/>
    <property type="match status" value="1"/>
</dbReference>
<reference evidence="8" key="1">
    <citation type="journal article" date="2020" name="mSystems">
        <title>Genome- and Community-Level Interaction Insights into Carbon Utilization and Element Cycling Functions of Hydrothermarchaeota in Hydrothermal Sediment.</title>
        <authorList>
            <person name="Zhou Z."/>
            <person name="Liu Y."/>
            <person name="Xu W."/>
            <person name="Pan J."/>
            <person name="Luo Z.H."/>
            <person name="Li M."/>
        </authorList>
    </citation>
    <scope>NUCLEOTIDE SEQUENCE [LARGE SCALE GENOMIC DNA]</scope>
    <source>
        <strain evidence="8">SpSt-23</strain>
    </source>
</reference>
<dbReference type="InterPro" id="IPR036901">
    <property type="entry name" value="Asp/Orn_carbamoylTrfase_sf"/>
</dbReference>
<comment type="subcellular location">
    <subcellularLocation>
        <location evidence="5">Cytoplasm</location>
    </subcellularLocation>
</comment>
<dbReference type="AlphaFoldDB" id="A0A7C2BKJ8"/>
<feature type="binding site" evidence="5">
    <location>
        <begin position="58"/>
        <end position="61"/>
    </location>
    <ligand>
        <name>carbamoyl phosphate</name>
        <dbReference type="ChEBI" id="CHEBI:58228"/>
    </ligand>
</feature>
<dbReference type="Pfam" id="PF02729">
    <property type="entry name" value="OTCace_N"/>
    <property type="match status" value="1"/>
</dbReference>
<dbReference type="PANTHER" id="PTHR45753">
    <property type="entry name" value="ORNITHINE CARBAMOYLTRANSFERASE, MITOCHONDRIAL"/>
    <property type="match status" value="1"/>
</dbReference>
<accession>A0A7C2BKJ8</accession>
<evidence type="ECO:0000256" key="4">
    <source>
        <dbReference type="ARBA" id="ARBA00048772"/>
    </source>
</evidence>
<protein>
    <recommendedName>
        <fullName evidence="2 5">Ornithine carbamoyltransferase</fullName>
        <shortName evidence="5">OTCase</shortName>
        <ecNumber evidence="2 5">2.1.3.3</ecNumber>
    </recommendedName>
</protein>